<feature type="transmembrane region" description="Helical" evidence="2">
    <location>
        <begin position="110"/>
        <end position="127"/>
    </location>
</feature>
<keyword evidence="2" id="KW-0472">Membrane</keyword>
<name>A0AAV9ZVZ0_9AGAR</name>
<accession>A0AAV9ZVZ0</accession>
<feature type="compositionally biased region" description="Low complexity" evidence="1">
    <location>
        <begin position="322"/>
        <end position="335"/>
    </location>
</feature>
<feature type="transmembrane region" description="Helical" evidence="2">
    <location>
        <begin position="147"/>
        <end position="172"/>
    </location>
</feature>
<feature type="region of interest" description="Disordered" evidence="1">
    <location>
        <begin position="585"/>
        <end position="731"/>
    </location>
</feature>
<organism evidence="3 4">
    <name type="scientific">Favolaschia claudopus</name>
    <dbReference type="NCBI Taxonomy" id="2862362"/>
    <lineage>
        <taxon>Eukaryota</taxon>
        <taxon>Fungi</taxon>
        <taxon>Dikarya</taxon>
        <taxon>Basidiomycota</taxon>
        <taxon>Agaricomycotina</taxon>
        <taxon>Agaricomycetes</taxon>
        <taxon>Agaricomycetidae</taxon>
        <taxon>Agaricales</taxon>
        <taxon>Marasmiineae</taxon>
        <taxon>Mycenaceae</taxon>
        <taxon>Favolaschia</taxon>
    </lineage>
</organism>
<feature type="region of interest" description="Disordered" evidence="1">
    <location>
        <begin position="296"/>
        <end position="412"/>
    </location>
</feature>
<feature type="compositionally biased region" description="Gly residues" evidence="1">
    <location>
        <begin position="601"/>
        <end position="616"/>
    </location>
</feature>
<feature type="transmembrane region" description="Helical" evidence="2">
    <location>
        <begin position="193"/>
        <end position="215"/>
    </location>
</feature>
<keyword evidence="2" id="KW-1133">Transmembrane helix</keyword>
<feature type="compositionally biased region" description="Basic and acidic residues" evidence="1">
    <location>
        <begin position="366"/>
        <end position="377"/>
    </location>
</feature>
<feature type="compositionally biased region" description="Low complexity" evidence="1">
    <location>
        <begin position="641"/>
        <end position="680"/>
    </location>
</feature>
<evidence type="ECO:0000313" key="3">
    <source>
        <dbReference type="EMBL" id="KAK6993097.1"/>
    </source>
</evidence>
<proteinExistence type="predicted"/>
<feature type="region of interest" description="Disordered" evidence="1">
    <location>
        <begin position="506"/>
        <end position="549"/>
    </location>
</feature>
<feature type="region of interest" description="Disordered" evidence="1">
    <location>
        <begin position="67"/>
        <end position="86"/>
    </location>
</feature>
<evidence type="ECO:0008006" key="5">
    <source>
        <dbReference type="Google" id="ProtNLM"/>
    </source>
</evidence>
<reference evidence="3 4" key="1">
    <citation type="journal article" date="2024" name="J Genomics">
        <title>Draft genome sequencing and assembly of Favolaschia claudopus CIRM-BRFM 2984 isolated from oak limbs.</title>
        <authorList>
            <person name="Navarro D."/>
            <person name="Drula E."/>
            <person name="Chaduli D."/>
            <person name="Cazenave R."/>
            <person name="Ahrendt S."/>
            <person name="Wang J."/>
            <person name="Lipzen A."/>
            <person name="Daum C."/>
            <person name="Barry K."/>
            <person name="Grigoriev I.V."/>
            <person name="Favel A."/>
            <person name="Rosso M.N."/>
            <person name="Martin F."/>
        </authorList>
    </citation>
    <scope>NUCLEOTIDE SEQUENCE [LARGE SCALE GENOMIC DNA]</scope>
    <source>
        <strain evidence="3 4">CIRM-BRFM 2984</strain>
    </source>
</reference>
<feature type="region of interest" description="Disordered" evidence="1">
    <location>
        <begin position="434"/>
        <end position="461"/>
    </location>
</feature>
<comment type="caution">
    <text evidence="3">The sequence shown here is derived from an EMBL/GenBank/DDBJ whole genome shotgun (WGS) entry which is preliminary data.</text>
</comment>
<evidence type="ECO:0000256" key="2">
    <source>
        <dbReference type="SAM" id="Phobius"/>
    </source>
</evidence>
<sequence>MAALYLHNSIWVPDATESPRGTSPHPHARTTSNATIQTLPISDLSHPTQPLLHSSTSESVAYMDLLSRQPNHPNHPRGSAMELSFDGDPTTVRERKGYFEKVVRRRLRRLKAVIAVLEVIIAAWSIYTTVRYFLAFAIYPSNSNGEMATLALATLSLVSFAVLFAAGVLQYLQTYLIGHNITIKALLNIRTTLRYSAAVLVLVPALVNFILVFVWRTSSDSALNMGNRCDLDIDVVWSIRSHSTCTPPAWGAWLALAIVRLLITAAILVTYHLTLTSYQHTRRPSLHHHASTFSESTYLGSPPMSVTPLPSATIHEHHHHQPSSSSTLNSSSSNSYTRPPDRRSLRSSRASSLNRQHSNSPPNSKGDVRLPRTRSNESPRSSSEEEEEEFDPYANLTPGPATTQQPIQPSESDRELYSFVDRFRSLVSQIHRESEEAAQLTPSSSSASYQSQSYPQSSSSYAYPTFPPSPVVGYDEFGRPYPPDDHVRILNSYIRRMPTIESIGSREMSTAGTASVRGDRTSMHTLSRPPTRAMTDRDGGQSEPPSRQGSLSLAAVELVNAMGGVGVEGLPEVGIVGGGAAGMRRGSVGSSVGSTSHSQSGTGGGSGSGTGTGSGSTAGTNVSGASYFTANPSPLQTPIVESPLEGPLSLSHSLSSTPQLPSSQLASSSTSPSTPTTRSLPPLPRALMHTRIAEEELLDDSALPSPSPSLPPLPRALRPLPRPPLGRADSV</sequence>
<feature type="compositionally biased region" description="Low complexity" evidence="1">
    <location>
        <begin position="617"/>
        <end position="626"/>
    </location>
</feature>
<feature type="compositionally biased region" description="Low complexity" evidence="1">
    <location>
        <begin position="585"/>
        <end position="600"/>
    </location>
</feature>
<feature type="transmembrane region" description="Helical" evidence="2">
    <location>
        <begin position="250"/>
        <end position="273"/>
    </location>
</feature>
<dbReference type="EMBL" id="JAWWNJ010000104">
    <property type="protein sequence ID" value="KAK6993097.1"/>
    <property type="molecule type" value="Genomic_DNA"/>
</dbReference>
<keyword evidence="4" id="KW-1185">Reference proteome</keyword>
<feature type="compositionally biased region" description="Polar residues" evidence="1">
    <location>
        <begin position="400"/>
        <end position="410"/>
    </location>
</feature>
<feature type="compositionally biased region" description="Low complexity" evidence="1">
    <location>
        <begin position="442"/>
        <end position="461"/>
    </location>
</feature>
<gene>
    <name evidence="3" type="ORF">R3P38DRAFT_3077412</name>
</gene>
<feature type="compositionally biased region" description="Pro residues" evidence="1">
    <location>
        <begin position="705"/>
        <end position="724"/>
    </location>
</feature>
<keyword evidence="2" id="KW-0812">Transmembrane</keyword>
<evidence type="ECO:0000313" key="4">
    <source>
        <dbReference type="Proteomes" id="UP001362999"/>
    </source>
</evidence>
<evidence type="ECO:0000256" key="1">
    <source>
        <dbReference type="SAM" id="MobiDB-lite"/>
    </source>
</evidence>
<dbReference type="AlphaFoldDB" id="A0AAV9ZVZ0"/>
<protein>
    <recommendedName>
        <fullName evidence="5">Transmembrane protein</fullName>
    </recommendedName>
</protein>
<dbReference type="Proteomes" id="UP001362999">
    <property type="component" value="Unassembled WGS sequence"/>
</dbReference>